<evidence type="ECO:0000256" key="1">
    <source>
        <dbReference type="SAM" id="MobiDB-lite"/>
    </source>
</evidence>
<evidence type="ECO:0000313" key="3">
    <source>
        <dbReference type="EMBL" id="PBJ40758.1"/>
    </source>
</evidence>
<dbReference type="EMBL" id="CP029332">
    <property type="protein sequence ID" value="AXO23039.1"/>
    <property type="molecule type" value="Genomic_DNA"/>
</dbReference>
<organism evidence="3 4">
    <name type="scientific">Mycobacterium avium subsp. hominissuis</name>
    <dbReference type="NCBI Taxonomy" id="439334"/>
    <lineage>
        <taxon>Bacteria</taxon>
        <taxon>Bacillati</taxon>
        <taxon>Actinomycetota</taxon>
        <taxon>Actinomycetes</taxon>
        <taxon>Mycobacteriales</taxon>
        <taxon>Mycobacteriaceae</taxon>
        <taxon>Mycobacterium</taxon>
        <taxon>Mycobacterium avium complex (MAC)</taxon>
    </lineage>
</organism>
<dbReference type="EMBL" id="LBGZ01000007">
    <property type="protein sequence ID" value="PBJ40758.1"/>
    <property type="molecule type" value="Genomic_DNA"/>
</dbReference>
<dbReference type="Proteomes" id="UP000259236">
    <property type="component" value="Chromosome"/>
</dbReference>
<proteinExistence type="predicted"/>
<reference evidence="2 5" key="2">
    <citation type="submission" date="2018-05" db="EMBL/GenBank/DDBJ databases">
        <title>Sequencing and annotation of Mycobacterium avium strain 109 (MAC109).</title>
        <authorList>
            <person name="Matern W.M."/>
            <person name="Bader J.S."/>
            <person name="Karakousis P.C."/>
        </authorList>
    </citation>
    <scope>NUCLEOTIDE SEQUENCE [LARGE SCALE GENOMIC DNA]</scope>
    <source>
        <strain evidence="2 5">MAC109</strain>
    </source>
</reference>
<evidence type="ECO:0000313" key="4">
    <source>
        <dbReference type="Proteomes" id="UP000218842"/>
    </source>
</evidence>
<reference evidence="3 4" key="1">
    <citation type="journal article" date="2017" name="Genome Biol. Evol.">
        <title>Population Structure and Local Adaptation of MAC Lung Disease Agent Mycobacterium avium subsp. hominissuis.</title>
        <authorList>
            <person name="Yano H."/>
            <person name="Iwamoto T."/>
            <person name="Nishiuchi Y."/>
            <person name="Nakajima C."/>
            <person name="Starkova D.A."/>
            <person name="Mokrousov I."/>
            <person name="Narvskaya O."/>
            <person name="Yoshida S."/>
            <person name="Arikawa K."/>
            <person name="Nakanishi N."/>
            <person name="Osaki K."/>
            <person name="Nakagawa I."/>
            <person name="Ato M."/>
            <person name="Suzuki Y."/>
            <person name="Maruyama F."/>
        </authorList>
    </citation>
    <scope>NUCLEOTIDE SEQUENCE [LARGE SCALE GENOMIC DNA]</scope>
    <source>
        <strain evidence="3 4">OCU466</strain>
    </source>
</reference>
<protein>
    <submittedName>
        <fullName evidence="3">Uncharacterized protein</fullName>
    </submittedName>
</protein>
<dbReference type="Proteomes" id="UP000218842">
    <property type="component" value="Unassembled WGS sequence"/>
</dbReference>
<name>A0A2A3LE43_MYCAV</name>
<sequence length="168" mass="19294">MCPSTEHTDEQRAFAADVLRKLLQHIVNQNQFANAAEGHYTFLVSHAWTEGPMMYLVYQAPPSDISWGLVRDTRESILDPSPWPDVDEAVLYYYLLDLEENWPGHFSRQPGETDTICWRGDRHPGLPEHPSDIDDEHRYTPTAPSLAQHRPEQAHPVVNEPRLYADPP</sequence>
<accession>A0A2A3LE43</accession>
<feature type="compositionally biased region" description="Basic and acidic residues" evidence="1">
    <location>
        <begin position="119"/>
        <end position="139"/>
    </location>
</feature>
<dbReference type="AlphaFoldDB" id="A0A2A3LE43"/>
<evidence type="ECO:0000313" key="5">
    <source>
        <dbReference type="Proteomes" id="UP000259236"/>
    </source>
</evidence>
<gene>
    <name evidence="2" type="ORF">DFS55_10895</name>
    <name evidence="3" type="ORF">XV03_01700</name>
</gene>
<feature type="region of interest" description="Disordered" evidence="1">
    <location>
        <begin position="118"/>
        <end position="168"/>
    </location>
</feature>
<evidence type="ECO:0000313" key="2">
    <source>
        <dbReference type="EMBL" id="AXO23039.1"/>
    </source>
</evidence>